<dbReference type="AlphaFoldDB" id="A0A432YRE1"/>
<evidence type="ECO:0000313" key="4">
    <source>
        <dbReference type="EMBL" id="RUO64109.1"/>
    </source>
</evidence>
<name>A0A432YRE1_9GAMM</name>
<keyword evidence="2" id="KW-0732">Signal</keyword>
<dbReference type="EMBL" id="PIQA01000007">
    <property type="protein sequence ID" value="RUO64109.1"/>
    <property type="molecule type" value="Genomic_DNA"/>
</dbReference>
<dbReference type="InterPro" id="IPR029058">
    <property type="entry name" value="AB_hydrolase_fold"/>
</dbReference>
<dbReference type="Pfam" id="PF01738">
    <property type="entry name" value="DLH"/>
    <property type="match status" value="1"/>
</dbReference>
<gene>
    <name evidence="4" type="ORF">CWI73_09280</name>
</gene>
<dbReference type="InterPro" id="IPR002925">
    <property type="entry name" value="Dienelactn_hydro"/>
</dbReference>
<protein>
    <recommendedName>
        <fullName evidence="3">Dienelactone hydrolase domain-containing protein</fullName>
    </recommendedName>
</protein>
<dbReference type="PANTHER" id="PTHR22946:SF9">
    <property type="entry name" value="POLYKETIDE TRANSFERASE AF380"/>
    <property type="match status" value="1"/>
</dbReference>
<sequence>MTIKTVGAVFSMAVLVALTACSSNVGDNRASLEEAVDNGIQEDWILKAQKNAEQTVLTKPMSQLQNELLPHEKVYLPDDKTDAPFPTLIFLHGCSGPTASHEEDWAERFNELGVAVIAVDSYSGRGIDWNDACNFEKMTPWERSGDIVATIESLSERTTFDEKNVYLAGFSHGAGTIWTFLRQLSAEKKPLSVASWPETDYESVIDGAFMFYGTCRGQWSVDIDSIMLLGGNDRYIDEAECVNYKHPENAGEFEYVVYPGATHTFDHADPNPANVEAGSVYDEQATLDAWQRIKAMIEEDDNAKQ</sequence>
<dbReference type="PROSITE" id="PS51257">
    <property type="entry name" value="PROKAR_LIPOPROTEIN"/>
    <property type="match status" value="1"/>
</dbReference>
<feature type="signal peptide" evidence="2">
    <location>
        <begin position="1"/>
        <end position="22"/>
    </location>
</feature>
<feature type="domain" description="Dienelactone hydrolase" evidence="3">
    <location>
        <begin position="81"/>
        <end position="297"/>
    </location>
</feature>
<dbReference type="PANTHER" id="PTHR22946">
    <property type="entry name" value="DIENELACTONE HYDROLASE DOMAIN-CONTAINING PROTEIN-RELATED"/>
    <property type="match status" value="1"/>
</dbReference>
<reference evidence="4 5" key="1">
    <citation type="journal article" date="2011" name="Front. Microbiol.">
        <title>Genomic signatures of strain selection and enhancement in Bacillus atrophaeus var. globigii, a historical biowarfare simulant.</title>
        <authorList>
            <person name="Gibbons H.S."/>
            <person name="Broomall S.M."/>
            <person name="McNew L.A."/>
            <person name="Daligault H."/>
            <person name="Chapman C."/>
            <person name="Bruce D."/>
            <person name="Karavis M."/>
            <person name="Krepps M."/>
            <person name="McGregor P.A."/>
            <person name="Hong C."/>
            <person name="Park K.H."/>
            <person name="Akmal A."/>
            <person name="Feldman A."/>
            <person name="Lin J.S."/>
            <person name="Chang W.E."/>
            <person name="Higgs B.W."/>
            <person name="Demirev P."/>
            <person name="Lindquist J."/>
            <person name="Liem A."/>
            <person name="Fochler E."/>
            <person name="Read T.D."/>
            <person name="Tapia R."/>
            <person name="Johnson S."/>
            <person name="Bishop-Lilly K.A."/>
            <person name="Detter C."/>
            <person name="Han C."/>
            <person name="Sozhamannan S."/>
            <person name="Rosenzweig C.N."/>
            <person name="Skowronski E.W."/>
        </authorList>
    </citation>
    <scope>NUCLEOTIDE SEQUENCE [LARGE SCALE GENOMIC DNA]</scope>
    <source>
        <strain evidence="4 5">TPS4-2</strain>
    </source>
</reference>
<evidence type="ECO:0000256" key="1">
    <source>
        <dbReference type="ARBA" id="ARBA00022801"/>
    </source>
</evidence>
<organism evidence="4 5">
    <name type="scientific">Idiomarina piscisalsi</name>
    <dbReference type="NCBI Taxonomy" id="1096243"/>
    <lineage>
        <taxon>Bacteria</taxon>
        <taxon>Pseudomonadati</taxon>
        <taxon>Pseudomonadota</taxon>
        <taxon>Gammaproteobacteria</taxon>
        <taxon>Alteromonadales</taxon>
        <taxon>Idiomarinaceae</taxon>
        <taxon>Idiomarina</taxon>
    </lineage>
</organism>
<dbReference type="RefSeq" id="WP_126752531.1">
    <property type="nucleotide sequence ID" value="NZ_JBHUMT010000015.1"/>
</dbReference>
<comment type="caution">
    <text evidence="4">The sequence shown here is derived from an EMBL/GenBank/DDBJ whole genome shotgun (WGS) entry which is preliminary data.</text>
</comment>
<feature type="chain" id="PRO_5019496592" description="Dienelactone hydrolase domain-containing protein" evidence="2">
    <location>
        <begin position="23"/>
        <end position="305"/>
    </location>
</feature>
<proteinExistence type="predicted"/>
<dbReference type="SUPFAM" id="SSF53474">
    <property type="entry name" value="alpha/beta-Hydrolases"/>
    <property type="match status" value="1"/>
</dbReference>
<evidence type="ECO:0000256" key="2">
    <source>
        <dbReference type="SAM" id="SignalP"/>
    </source>
</evidence>
<accession>A0A432YRE1</accession>
<evidence type="ECO:0000259" key="3">
    <source>
        <dbReference type="Pfam" id="PF01738"/>
    </source>
</evidence>
<dbReference type="Proteomes" id="UP000288361">
    <property type="component" value="Unassembled WGS sequence"/>
</dbReference>
<dbReference type="Gene3D" id="3.40.50.1820">
    <property type="entry name" value="alpha/beta hydrolase"/>
    <property type="match status" value="1"/>
</dbReference>
<dbReference type="GO" id="GO:0052689">
    <property type="term" value="F:carboxylic ester hydrolase activity"/>
    <property type="evidence" value="ECO:0007669"/>
    <property type="project" value="UniProtKB-ARBA"/>
</dbReference>
<dbReference type="InterPro" id="IPR050261">
    <property type="entry name" value="FrsA_esterase"/>
</dbReference>
<keyword evidence="1" id="KW-0378">Hydrolase</keyword>
<evidence type="ECO:0000313" key="5">
    <source>
        <dbReference type="Proteomes" id="UP000288361"/>
    </source>
</evidence>